<dbReference type="SUPFAM" id="SSF55729">
    <property type="entry name" value="Acyl-CoA N-acyltransferases (Nat)"/>
    <property type="match status" value="2"/>
</dbReference>
<dbReference type="GO" id="GO:0005737">
    <property type="term" value="C:cytoplasm"/>
    <property type="evidence" value="ECO:0007669"/>
    <property type="project" value="TreeGrafter"/>
</dbReference>
<dbReference type="AlphaFoldDB" id="A0A919SGT0"/>
<dbReference type="GO" id="GO:1990189">
    <property type="term" value="F:protein N-terminal-serine acetyltransferase activity"/>
    <property type="evidence" value="ECO:0007669"/>
    <property type="project" value="TreeGrafter"/>
</dbReference>
<dbReference type="EMBL" id="BOQP01000011">
    <property type="protein sequence ID" value="GIM71511.1"/>
    <property type="molecule type" value="Genomic_DNA"/>
</dbReference>
<comment type="caution">
    <text evidence="2">The sequence shown here is derived from an EMBL/GenBank/DDBJ whole genome shotgun (WGS) entry which is preliminary data.</text>
</comment>
<dbReference type="Proteomes" id="UP000680865">
    <property type="component" value="Unassembled WGS sequence"/>
</dbReference>
<accession>A0A919SGT0</accession>
<sequence length="363" mass="40580">MQTPDLRVDELRIRPWHLDDADAMVRACQDPVRHRWSPELPWPYGREHAEGFIREHDGLHLAVFDEHDLVGSVALHSINEDAGTAEIGYWSAPWARGRRVTERAGRALLRWAFEEGLARIDWKARIGNHASRLTALRLGFTIIGTRPGDKKCPAQWVGALTETGLTPPGTDVASSVRRTARAFYAGHPVLEAGPVTLRKPEEKDILSVTQAFNDPEVVRWFAPPQPYHESHGRRYVTVRVNEWWDSGAEAVFAIVDHLDAYTGSIDLRVSDNDPAVGEVGYFVAPWARGRGYAVAATRAISRWGFEELGLQRIELRWEAGNELSGKVAAGAGFTTEGSLRQALKINGTRRDCWVASRLREEAV</sequence>
<protein>
    <recommendedName>
        <fullName evidence="1">N-acetyltransferase domain-containing protein</fullName>
    </recommendedName>
</protein>
<dbReference type="Pfam" id="PF13302">
    <property type="entry name" value="Acetyltransf_3"/>
    <property type="match status" value="2"/>
</dbReference>
<dbReference type="GO" id="GO:0008999">
    <property type="term" value="F:protein-N-terminal-alanine acetyltransferase activity"/>
    <property type="evidence" value="ECO:0007669"/>
    <property type="project" value="TreeGrafter"/>
</dbReference>
<dbReference type="InterPro" id="IPR051908">
    <property type="entry name" value="Ribosomal_N-acetyltransferase"/>
</dbReference>
<proteinExistence type="predicted"/>
<evidence type="ECO:0000259" key="1">
    <source>
        <dbReference type="PROSITE" id="PS51186"/>
    </source>
</evidence>
<dbReference type="RefSeq" id="WP_212997454.1">
    <property type="nucleotide sequence ID" value="NZ_BOQP01000011.1"/>
</dbReference>
<feature type="domain" description="N-acetyltransferase" evidence="1">
    <location>
        <begin position="195"/>
        <end position="359"/>
    </location>
</feature>
<dbReference type="PROSITE" id="PS51186">
    <property type="entry name" value="GNAT"/>
    <property type="match status" value="2"/>
</dbReference>
<gene>
    <name evidence="2" type="ORF">Aco04nite_25640</name>
</gene>
<dbReference type="InterPro" id="IPR016181">
    <property type="entry name" value="Acyl_CoA_acyltransferase"/>
</dbReference>
<keyword evidence="3" id="KW-1185">Reference proteome</keyword>
<evidence type="ECO:0000313" key="2">
    <source>
        <dbReference type="EMBL" id="GIM71511.1"/>
    </source>
</evidence>
<organism evidence="2 3">
    <name type="scientific">Winogradskya consettensis</name>
    <dbReference type="NCBI Taxonomy" id="113560"/>
    <lineage>
        <taxon>Bacteria</taxon>
        <taxon>Bacillati</taxon>
        <taxon>Actinomycetota</taxon>
        <taxon>Actinomycetes</taxon>
        <taxon>Micromonosporales</taxon>
        <taxon>Micromonosporaceae</taxon>
        <taxon>Winogradskya</taxon>
    </lineage>
</organism>
<evidence type="ECO:0000313" key="3">
    <source>
        <dbReference type="Proteomes" id="UP000680865"/>
    </source>
</evidence>
<feature type="domain" description="N-acetyltransferase" evidence="1">
    <location>
        <begin position="11"/>
        <end position="162"/>
    </location>
</feature>
<dbReference type="InterPro" id="IPR000182">
    <property type="entry name" value="GNAT_dom"/>
</dbReference>
<name>A0A919SGT0_9ACTN</name>
<dbReference type="Gene3D" id="3.40.630.30">
    <property type="match status" value="2"/>
</dbReference>
<dbReference type="PANTHER" id="PTHR43441:SF10">
    <property type="entry name" value="ACETYLTRANSFERASE"/>
    <property type="match status" value="1"/>
</dbReference>
<dbReference type="PANTHER" id="PTHR43441">
    <property type="entry name" value="RIBOSOMAL-PROTEIN-SERINE ACETYLTRANSFERASE"/>
    <property type="match status" value="1"/>
</dbReference>
<reference evidence="2" key="1">
    <citation type="submission" date="2021-03" db="EMBL/GenBank/DDBJ databases">
        <title>Whole genome shotgun sequence of Actinoplanes consettensis NBRC 14913.</title>
        <authorList>
            <person name="Komaki H."/>
            <person name="Tamura T."/>
        </authorList>
    </citation>
    <scope>NUCLEOTIDE SEQUENCE</scope>
    <source>
        <strain evidence="2">NBRC 14913</strain>
    </source>
</reference>